<name>A0AAJ8BV74_ASPNG</name>
<proteinExistence type="predicted"/>
<dbReference type="VEuPathDB" id="FungiDB:An12g05780"/>
<evidence type="ECO:0000313" key="1">
    <source>
        <dbReference type="RefSeq" id="XP_059604495.1"/>
    </source>
</evidence>
<organism evidence="1">
    <name type="scientific">Aspergillus niger</name>
    <dbReference type="NCBI Taxonomy" id="5061"/>
    <lineage>
        <taxon>Eukaryota</taxon>
        <taxon>Fungi</taxon>
        <taxon>Dikarya</taxon>
        <taxon>Ascomycota</taxon>
        <taxon>Pezizomycotina</taxon>
        <taxon>Eurotiomycetes</taxon>
        <taxon>Eurotiomycetidae</taxon>
        <taxon>Eurotiales</taxon>
        <taxon>Aspergillaceae</taxon>
        <taxon>Aspergillus</taxon>
        <taxon>Aspergillus subgen. Circumdati</taxon>
    </lineage>
</organism>
<reference evidence="1" key="2">
    <citation type="submission" date="2025-08" db="UniProtKB">
        <authorList>
            <consortium name="RefSeq"/>
        </authorList>
    </citation>
    <scope>IDENTIFICATION</scope>
</reference>
<accession>A0AAJ8BV74</accession>
<dbReference type="KEGG" id="ang:An12g05780"/>
<dbReference type="AlphaFoldDB" id="A0AAJ8BV74"/>
<dbReference type="GeneID" id="84592583"/>
<sequence length="36" mass="4219">MCDKADCISIADSYFLNYLKFLGVFIKIKEEEKNKT</sequence>
<reference evidence="1" key="1">
    <citation type="submission" date="2025-02" db="EMBL/GenBank/DDBJ databases">
        <authorList>
            <consortium name="NCBI Genome Project"/>
        </authorList>
    </citation>
    <scope>NUCLEOTIDE SEQUENCE</scope>
</reference>
<gene>
    <name evidence="1" type="ORF">An12g05780</name>
</gene>
<protein>
    <submittedName>
        <fullName evidence="1">Uncharacterized protein</fullName>
    </submittedName>
</protein>
<dbReference type="RefSeq" id="XP_059604495.1">
    <property type="nucleotide sequence ID" value="XM_059750929.1"/>
</dbReference>